<comment type="subcellular location">
    <subcellularLocation>
        <location evidence="1">Membrane</location>
        <topology evidence="1">Multi-pass membrane protein</topology>
    </subcellularLocation>
</comment>
<keyword evidence="3 5" id="KW-1133">Transmembrane helix</keyword>
<dbReference type="AlphaFoldDB" id="A0A059FT89"/>
<dbReference type="OrthoDB" id="7619926at2"/>
<dbReference type="STRING" id="1280950.HJO_00030"/>
<evidence type="ECO:0000256" key="5">
    <source>
        <dbReference type="SAM" id="Phobius"/>
    </source>
</evidence>
<gene>
    <name evidence="6" type="ORF">HJO_00030</name>
</gene>
<dbReference type="InterPro" id="IPR003825">
    <property type="entry name" value="Colicin-V_CvpA"/>
</dbReference>
<accession>A0A059FT89</accession>
<name>A0A059FT89_9PROT</name>
<dbReference type="GO" id="GO:0016020">
    <property type="term" value="C:membrane"/>
    <property type="evidence" value="ECO:0007669"/>
    <property type="project" value="UniProtKB-SubCell"/>
</dbReference>
<feature type="transmembrane region" description="Helical" evidence="5">
    <location>
        <begin position="32"/>
        <end position="48"/>
    </location>
</feature>
<dbReference type="RefSeq" id="WP_051617868.1">
    <property type="nucleotide sequence ID" value="NZ_ARYK01000001.1"/>
</dbReference>
<evidence type="ECO:0000256" key="3">
    <source>
        <dbReference type="ARBA" id="ARBA00022989"/>
    </source>
</evidence>
<dbReference type="EMBL" id="ARYK01000001">
    <property type="protein sequence ID" value="KCZ93716.1"/>
    <property type="molecule type" value="Genomic_DNA"/>
</dbReference>
<dbReference type="PANTHER" id="PTHR36926:SF1">
    <property type="entry name" value="COLICIN V PRODUCTION PROTEIN"/>
    <property type="match status" value="1"/>
</dbReference>
<dbReference type="PANTHER" id="PTHR36926">
    <property type="entry name" value="COLICIN V PRODUCTION PROTEIN"/>
    <property type="match status" value="1"/>
</dbReference>
<keyword evidence="4 5" id="KW-0472">Membrane</keyword>
<proteinExistence type="predicted"/>
<dbReference type="eggNOG" id="COG1286">
    <property type="taxonomic scope" value="Bacteria"/>
</dbReference>
<keyword evidence="2 5" id="KW-0812">Transmembrane</keyword>
<protein>
    <submittedName>
        <fullName evidence="6">CvpA family protein</fullName>
    </submittedName>
</protein>
<reference evidence="6 7" key="1">
    <citation type="journal article" date="2014" name="Antonie Van Leeuwenhoek">
        <title>Hyphomonas beringensis sp. nov. and Hyphomonas chukchiensis sp. nov., isolated from surface seawater of the Bering Sea and Chukchi Sea.</title>
        <authorList>
            <person name="Li C."/>
            <person name="Lai Q."/>
            <person name="Li G."/>
            <person name="Dong C."/>
            <person name="Wang J."/>
            <person name="Liao Y."/>
            <person name="Shao Z."/>
        </authorList>
    </citation>
    <scope>NUCLEOTIDE SEQUENCE [LARGE SCALE GENOMIC DNA]</scope>
    <source>
        <strain evidence="6 7">MHS-2</strain>
    </source>
</reference>
<sequence length="181" mass="19123">MLDSVTAFDAIAVAVIVISAIMAFARGFLRELATLGAFIGALTAAFYARKFLHDPLQALLPEGSHELLADGILVVGAFIVVYVLVAWFGQRLSKNIQGADGIGMFDHFAGLAFGVARGIIALVFFVVLLHLALDESRIPAFIQNAAVYPALSSVADYVNENATKVGQDARTALPSTAETGL</sequence>
<evidence type="ECO:0000313" key="7">
    <source>
        <dbReference type="Proteomes" id="UP000025171"/>
    </source>
</evidence>
<feature type="transmembrane region" description="Helical" evidence="5">
    <location>
        <begin position="68"/>
        <end position="88"/>
    </location>
</feature>
<feature type="transmembrane region" description="Helical" evidence="5">
    <location>
        <begin position="108"/>
        <end position="133"/>
    </location>
</feature>
<evidence type="ECO:0000256" key="4">
    <source>
        <dbReference type="ARBA" id="ARBA00023136"/>
    </source>
</evidence>
<dbReference type="Proteomes" id="UP000025171">
    <property type="component" value="Unassembled WGS sequence"/>
</dbReference>
<evidence type="ECO:0000256" key="1">
    <source>
        <dbReference type="ARBA" id="ARBA00004141"/>
    </source>
</evidence>
<comment type="caution">
    <text evidence="6">The sequence shown here is derived from an EMBL/GenBank/DDBJ whole genome shotgun (WGS) entry which is preliminary data.</text>
</comment>
<keyword evidence="7" id="KW-1185">Reference proteome</keyword>
<dbReference type="PATRIC" id="fig|1280950.3.peg.5"/>
<evidence type="ECO:0000256" key="2">
    <source>
        <dbReference type="ARBA" id="ARBA00022692"/>
    </source>
</evidence>
<dbReference type="GO" id="GO:0009403">
    <property type="term" value="P:toxin biosynthetic process"/>
    <property type="evidence" value="ECO:0007669"/>
    <property type="project" value="InterPro"/>
</dbReference>
<dbReference type="Pfam" id="PF02674">
    <property type="entry name" value="Colicin_V"/>
    <property type="match status" value="1"/>
</dbReference>
<feature type="transmembrane region" description="Helical" evidence="5">
    <location>
        <begin position="6"/>
        <end position="25"/>
    </location>
</feature>
<organism evidence="6 7">
    <name type="scientific">Hyphomonas johnsonii MHS-2</name>
    <dbReference type="NCBI Taxonomy" id="1280950"/>
    <lineage>
        <taxon>Bacteria</taxon>
        <taxon>Pseudomonadati</taxon>
        <taxon>Pseudomonadota</taxon>
        <taxon>Alphaproteobacteria</taxon>
        <taxon>Hyphomonadales</taxon>
        <taxon>Hyphomonadaceae</taxon>
        <taxon>Hyphomonas</taxon>
    </lineage>
</organism>
<dbReference type="InterPro" id="IPR052719">
    <property type="entry name" value="CvpA-like"/>
</dbReference>
<evidence type="ECO:0000313" key="6">
    <source>
        <dbReference type="EMBL" id="KCZ93716.1"/>
    </source>
</evidence>